<gene>
    <name evidence="2" type="ORF">B0J11DRAFT_22727</name>
</gene>
<keyword evidence="1" id="KW-0472">Membrane</keyword>
<keyword evidence="3" id="KW-1185">Reference proteome</keyword>
<protein>
    <submittedName>
        <fullName evidence="2">Uncharacterized protein</fullName>
    </submittedName>
</protein>
<feature type="transmembrane region" description="Helical" evidence="1">
    <location>
        <begin position="85"/>
        <end position="104"/>
    </location>
</feature>
<evidence type="ECO:0000256" key="1">
    <source>
        <dbReference type="SAM" id="Phobius"/>
    </source>
</evidence>
<reference evidence="2" key="1">
    <citation type="journal article" date="2021" name="Nat. Commun.">
        <title>Genetic determinants of endophytism in the Arabidopsis root mycobiome.</title>
        <authorList>
            <person name="Mesny F."/>
            <person name="Miyauchi S."/>
            <person name="Thiergart T."/>
            <person name="Pickel B."/>
            <person name="Atanasova L."/>
            <person name="Karlsson M."/>
            <person name="Huettel B."/>
            <person name="Barry K.W."/>
            <person name="Haridas S."/>
            <person name="Chen C."/>
            <person name="Bauer D."/>
            <person name="Andreopoulos W."/>
            <person name="Pangilinan J."/>
            <person name="LaButti K."/>
            <person name="Riley R."/>
            <person name="Lipzen A."/>
            <person name="Clum A."/>
            <person name="Drula E."/>
            <person name="Henrissat B."/>
            <person name="Kohler A."/>
            <person name="Grigoriev I.V."/>
            <person name="Martin F.M."/>
            <person name="Hacquard S."/>
        </authorList>
    </citation>
    <scope>NUCLEOTIDE SEQUENCE</scope>
    <source>
        <strain evidence="2">MPI-CAGE-CH-0243</strain>
    </source>
</reference>
<feature type="transmembrane region" description="Helical" evidence="1">
    <location>
        <begin position="54"/>
        <end position="73"/>
    </location>
</feature>
<keyword evidence="1" id="KW-1133">Transmembrane helix</keyword>
<organism evidence="2 3">
    <name type="scientific">Dendryphion nanum</name>
    <dbReference type="NCBI Taxonomy" id="256645"/>
    <lineage>
        <taxon>Eukaryota</taxon>
        <taxon>Fungi</taxon>
        <taxon>Dikarya</taxon>
        <taxon>Ascomycota</taxon>
        <taxon>Pezizomycotina</taxon>
        <taxon>Dothideomycetes</taxon>
        <taxon>Pleosporomycetidae</taxon>
        <taxon>Pleosporales</taxon>
        <taxon>Torulaceae</taxon>
        <taxon>Dendryphion</taxon>
    </lineage>
</organism>
<keyword evidence="1" id="KW-0812">Transmembrane</keyword>
<comment type="caution">
    <text evidence="2">The sequence shown here is derived from an EMBL/GenBank/DDBJ whole genome shotgun (WGS) entry which is preliminary data.</text>
</comment>
<accession>A0A9P9IWX4</accession>
<sequence length="107" mass="11563">MPTASLATYGSSHLSPLLEQAQAWQRQTYISAFLAPRCSLSTTPSKKGPNKVGLSWATFIGLSLSLLVSLLYSHFWKTEEQGFGIGQWVVAVVGAGIMAVYFHAAET</sequence>
<evidence type="ECO:0000313" key="3">
    <source>
        <dbReference type="Proteomes" id="UP000700596"/>
    </source>
</evidence>
<dbReference type="AlphaFoldDB" id="A0A9P9IWX4"/>
<proteinExistence type="predicted"/>
<name>A0A9P9IWX4_9PLEO</name>
<dbReference type="Proteomes" id="UP000700596">
    <property type="component" value="Unassembled WGS sequence"/>
</dbReference>
<dbReference type="EMBL" id="JAGMWT010000001">
    <property type="protein sequence ID" value="KAH7138693.1"/>
    <property type="molecule type" value="Genomic_DNA"/>
</dbReference>
<evidence type="ECO:0000313" key="2">
    <source>
        <dbReference type="EMBL" id="KAH7138693.1"/>
    </source>
</evidence>